<evidence type="ECO:0000313" key="2">
    <source>
        <dbReference type="Proteomes" id="UP000054630"/>
    </source>
</evidence>
<gene>
    <name evidence="1" type="ORF">T07_8479</name>
</gene>
<sequence>MPHLSGVRLTVAVIDVRRMNNGVFNAMTNEE</sequence>
<evidence type="ECO:0000313" key="1">
    <source>
        <dbReference type="EMBL" id="KRX12434.1"/>
    </source>
</evidence>
<comment type="caution">
    <text evidence="1">The sequence shown here is derived from an EMBL/GenBank/DDBJ whole genome shotgun (WGS) entry which is preliminary data.</text>
</comment>
<reference evidence="1 2" key="1">
    <citation type="submission" date="2015-01" db="EMBL/GenBank/DDBJ databases">
        <title>Evolution of Trichinella species and genotypes.</title>
        <authorList>
            <person name="Korhonen P.K."/>
            <person name="Edoardo P."/>
            <person name="Giuseppe L.R."/>
            <person name="Gasser R.B."/>
        </authorList>
    </citation>
    <scope>NUCLEOTIDE SEQUENCE [LARGE SCALE GENOMIC DNA]</scope>
    <source>
        <strain evidence="1">ISS37</strain>
    </source>
</reference>
<dbReference type="Proteomes" id="UP000054630">
    <property type="component" value="Unassembled WGS sequence"/>
</dbReference>
<dbReference type="EMBL" id="JYDL01000402">
    <property type="protein sequence ID" value="KRX12434.1"/>
    <property type="molecule type" value="Genomic_DNA"/>
</dbReference>
<protein>
    <submittedName>
        <fullName evidence="1">Uncharacterized protein</fullName>
    </submittedName>
</protein>
<organism evidence="1 2">
    <name type="scientific">Trichinella nelsoni</name>
    <dbReference type="NCBI Taxonomy" id="6336"/>
    <lineage>
        <taxon>Eukaryota</taxon>
        <taxon>Metazoa</taxon>
        <taxon>Ecdysozoa</taxon>
        <taxon>Nematoda</taxon>
        <taxon>Enoplea</taxon>
        <taxon>Dorylaimia</taxon>
        <taxon>Trichinellida</taxon>
        <taxon>Trichinellidae</taxon>
        <taxon>Trichinella</taxon>
    </lineage>
</organism>
<name>A0A0V0RD93_9BILA</name>
<proteinExistence type="predicted"/>
<dbReference type="AlphaFoldDB" id="A0A0V0RD93"/>
<keyword evidence="2" id="KW-1185">Reference proteome</keyword>
<accession>A0A0V0RD93</accession>